<dbReference type="InterPro" id="IPR000649">
    <property type="entry name" value="IF-2B-related"/>
</dbReference>
<dbReference type="InterPro" id="IPR037171">
    <property type="entry name" value="NagB/RpiA_transferase-like"/>
</dbReference>
<dbReference type="GO" id="GO:0046523">
    <property type="term" value="F:S-methyl-5-thioribose-1-phosphate isomerase activity"/>
    <property type="evidence" value="ECO:0007669"/>
    <property type="project" value="UniProtKB-UniRule"/>
</dbReference>
<keyword evidence="2" id="KW-0486">Methionine biosynthesis</keyword>
<accession>C6I0B7</accession>
<dbReference type="PANTHER" id="PTHR43475">
    <property type="entry name" value="METHYLTHIORIBOSE-1-PHOSPHATE ISOMERASE"/>
    <property type="match status" value="1"/>
</dbReference>
<feature type="binding site" evidence="2">
    <location>
        <begin position="50"/>
        <end position="52"/>
    </location>
    <ligand>
        <name>substrate</name>
    </ligand>
</feature>
<feature type="site" description="Transition state stabilizer" evidence="2">
    <location>
        <position position="162"/>
    </location>
</feature>
<feature type="active site" description="Proton donor" evidence="2">
    <location>
        <position position="242"/>
    </location>
</feature>
<dbReference type="UniPathway" id="UPA00904">
    <property type="reaction ID" value="UER00874"/>
</dbReference>
<organism evidence="3 4">
    <name type="scientific">Leptospirillum ferrodiazotrophum</name>
    <dbReference type="NCBI Taxonomy" id="412449"/>
    <lineage>
        <taxon>Bacteria</taxon>
        <taxon>Pseudomonadati</taxon>
        <taxon>Nitrospirota</taxon>
        <taxon>Nitrospiria</taxon>
        <taxon>Nitrospirales</taxon>
        <taxon>Nitrospiraceae</taxon>
        <taxon>Leptospirillum</taxon>
    </lineage>
</organism>
<evidence type="ECO:0000256" key="2">
    <source>
        <dbReference type="HAMAP-Rule" id="MF_01678"/>
    </source>
</evidence>
<evidence type="ECO:0000313" key="3">
    <source>
        <dbReference type="EMBL" id="EES51572.1"/>
    </source>
</evidence>
<dbReference type="Proteomes" id="UP000009374">
    <property type="component" value="Unassembled WGS sequence"/>
</dbReference>
<comment type="pathway">
    <text evidence="2">Amino-acid biosynthesis; L-methionine biosynthesis via salvage pathway; L-methionine from S-methyl-5-thio-alpha-D-ribose 1-phosphate: step 1/6.</text>
</comment>
<dbReference type="HAMAP" id="MF_01678">
    <property type="entry name" value="Salvage_MtnA"/>
    <property type="match status" value="1"/>
</dbReference>
<reference evidence="3 4" key="1">
    <citation type="journal article" date="2009" name="Appl. Environ. Microbiol.">
        <title>Community genomic and proteomic analyses of chemoautotrophic iron-oxidizing "Leptospirillum rubarum" (Group II) and "Leptospirillum ferrodiazotrophum" (Group III) bacteria in acid mine drainage biofilms.</title>
        <authorList>
            <person name="Goltsman D.S."/>
            <person name="Denef V.J."/>
            <person name="Singer S.W."/>
            <person name="VerBerkmoes N.C."/>
            <person name="Lefsrud M."/>
            <person name="Mueller R.S."/>
            <person name="Dick G.J."/>
            <person name="Sun C.L."/>
            <person name="Wheeler K.E."/>
            <person name="Zemla A."/>
            <person name="Baker B.J."/>
            <person name="Hauser L."/>
            <person name="Land M."/>
            <person name="Shah M.B."/>
            <person name="Thelen M.P."/>
            <person name="Hettich R.L."/>
            <person name="Banfield J.F."/>
        </authorList>
    </citation>
    <scope>NUCLEOTIDE SEQUENCE [LARGE SCALE GENOMIC DNA]</scope>
</reference>
<comment type="function">
    <text evidence="2">Catalyzes the interconversion of methylthioribose-1-phosphate (MTR-1-P) into methylthioribulose-1-phosphate (MTRu-1-P).</text>
</comment>
<keyword evidence="2" id="KW-0028">Amino-acid biosynthesis</keyword>
<dbReference type="NCBIfam" id="TIGR00512">
    <property type="entry name" value="salvage_mtnA"/>
    <property type="match status" value="1"/>
</dbReference>
<feature type="binding site" evidence="2">
    <location>
        <begin position="252"/>
        <end position="253"/>
    </location>
    <ligand>
        <name>substrate</name>
    </ligand>
</feature>
<keyword evidence="4" id="KW-1185">Reference proteome</keyword>
<dbReference type="NCBIfam" id="NF004326">
    <property type="entry name" value="PRK05720.1"/>
    <property type="match status" value="1"/>
</dbReference>
<dbReference type="Gene3D" id="3.40.50.10470">
    <property type="entry name" value="Translation initiation factor eif-2b, domain 2"/>
    <property type="match status" value="1"/>
</dbReference>
<dbReference type="Gene3D" id="1.20.120.420">
    <property type="entry name" value="translation initiation factor eif-2b, domain 1"/>
    <property type="match status" value="1"/>
</dbReference>
<dbReference type="FunFam" id="3.40.50.10470:FF:000006">
    <property type="entry name" value="Methylthioribose-1-phosphate isomerase"/>
    <property type="match status" value="1"/>
</dbReference>
<sequence>MVEAIWTTTEKDGRITVHLIDQRELPTREIDVPCRTHKEMADAIREMVVRGAPAIGISAAFGIALGAQEDLAPSDGLSFSSYMEEVALTIGQTRPTAVNLFWAIERMRPVWQKIASHPSRERTRILFAEAQAIKDDDIQRNRKIGTHGQALLPSKATVLTHCNAGALATGGYGTALGVIRGAVEAGKSVSVFADETRPYLQGARLTAYELAADGIPTTLITDSMAAMVMSQGRIDAVIVGADRIAANGDTANKVGTYGLSVLAREHGIPFYVAAPFSTIDPRTPNGQAIPIEERSAREVTHAGERRMAPEGISVYNPAFDVTPARNISAIITERGVFRPQELSDYLSSASSQEPVSQA</sequence>
<dbReference type="FunFam" id="1.20.120.420:FF:000003">
    <property type="entry name" value="Methylthioribose-1-phosphate isomerase"/>
    <property type="match status" value="1"/>
</dbReference>
<dbReference type="GO" id="GO:0019509">
    <property type="term" value="P:L-methionine salvage from methylthioadenosine"/>
    <property type="evidence" value="ECO:0007669"/>
    <property type="project" value="UniProtKB-UniRule"/>
</dbReference>
<keyword evidence="1 2" id="KW-0413">Isomerase</keyword>
<comment type="catalytic activity">
    <reaction evidence="2">
        <text>5-(methylsulfanyl)-alpha-D-ribose 1-phosphate = 5-(methylsulfanyl)-D-ribulose 1-phosphate</text>
        <dbReference type="Rhea" id="RHEA:19989"/>
        <dbReference type="ChEBI" id="CHEBI:58533"/>
        <dbReference type="ChEBI" id="CHEBI:58548"/>
        <dbReference type="EC" id="5.3.1.23"/>
    </reaction>
</comment>
<protein>
    <recommendedName>
        <fullName evidence="2">Methylthioribose-1-phosphate isomerase</fullName>
        <shortName evidence="2">M1Pi</shortName>
        <shortName evidence="2">MTR-1-P isomerase</shortName>
        <ecNumber evidence="2">5.3.1.23</ecNumber>
    </recommendedName>
    <alternativeName>
        <fullName evidence="2">S-methyl-5-thioribose-1-phosphate isomerase</fullName>
    </alternativeName>
</protein>
<dbReference type="EMBL" id="GG693887">
    <property type="protein sequence ID" value="EES51572.1"/>
    <property type="molecule type" value="Genomic_DNA"/>
</dbReference>
<dbReference type="InterPro" id="IPR042529">
    <property type="entry name" value="IF_2B-like_C"/>
</dbReference>
<dbReference type="SUPFAM" id="SSF100950">
    <property type="entry name" value="NagB/RpiA/CoA transferase-like"/>
    <property type="match status" value="1"/>
</dbReference>
<proteinExistence type="inferred from homology"/>
<dbReference type="AlphaFoldDB" id="C6I0B7"/>
<dbReference type="Pfam" id="PF01008">
    <property type="entry name" value="IF-2B"/>
    <property type="match status" value="1"/>
</dbReference>
<dbReference type="InterPro" id="IPR011559">
    <property type="entry name" value="Initiation_fac_2B_a/b/d"/>
</dbReference>
<dbReference type="EC" id="5.3.1.23" evidence="2"/>
<keyword evidence="3" id="KW-0396">Initiation factor</keyword>
<gene>
    <name evidence="2" type="primary">mtnA</name>
    <name evidence="3" type="ORF">UBAL3_95680009</name>
</gene>
<keyword evidence="3" id="KW-0648">Protein biosynthesis</keyword>
<dbReference type="NCBIfam" id="TIGR00524">
    <property type="entry name" value="eIF-2B_rel"/>
    <property type="match status" value="1"/>
</dbReference>
<feature type="binding site" evidence="2">
    <location>
        <position position="201"/>
    </location>
    <ligand>
        <name>substrate</name>
    </ligand>
</feature>
<comment type="similarity">
    <text evidence="2">Belongs to the EIF-2B alpha/beta/delta subunits family. MtnA subfamily.</text>
</comment>
<dbReference type="PANTHER" id="PTHR43475:SF1">
    <property type="entry name" value="METHYLTHIORIBOSE-1-PHOSPHATE ISOMERASE"/>
    <property type="match status" value="1"/>
</dbReference>
<evidence type="ECO:0000313" key="4">
    <source>
        <dbReference type="Proteomes" id="UP000009374"/>
    </source>
</evidence>
<dbReference type="InterPro" id="IPR005251">
    <property type="entry name" value="IF-M1Pi"/>
</dbReference>
<name>C6I0B7_9BACT</name>
<evidence type="ECO:0000256" key="1">
    <source>
        <dbReference type="ARBA" id="ARBA00023235"/>
    </source>
</evidence>
<feature type="binding site" evidence="2">
    <location>
        <position position="94"/>
    </location>
    <ligand>
        <name>substrate</name>
    </ligand>
</feature>
<dbReference type="GO" id="GO:0003743">
    <property type="term" value="F:translation initiation factor activity"/>
    <property type="evidence" value="ECO:0007669"/>
    <property type="project" value="UniProtKB-KW"/>
</dbReference>
<dbReference type="InterPro" id="IPR027363">
    <property type="entry name" value="M1Pi_N"/>
</dbReference>